<dbReference type="CTD" id="4541"/>
<sequence>MYYHIILSLIMTNSLIMLSIKSPLPLGMMLMFQTLLICFSINMMINMYWISYIMYLIMLGGLLILLMYMCSIASNEMINPLKSLIIFLFMFMSMFFIFFFFLNHPITNSFNLNLENFMINENTILINKIYNKFTFKLSMMLIIYMLIILSVVSKLTNSNQGPLRPKM</sequence>
<keyword evidence="10 16" id="KW-1133">Transmembrane helix</keyword>
<evidence type="ECO:0000256" key="5">
    <source>
        <dbReference type="ARBA" id="ARBA00022448"/>
    </source>
</evidence>
<keyword evidence="13 16" id="KW-0472">Membrane</keyword>
<keyword evidence="8" id="KW-1278">Translocase</keyword>
<keyword evidence="11" id="KW-0520">NAD</keyword>
<keyword evidence="7 16" id="KW-0812">Transmembrane</keyword>
<evidence type="ECO:0000256" key="12">
    <source>
        <dbReference type="ARBA" id="ARBA00023128"/>
    </source>
</evidence>
<dbReference type="GO" id="GO:0008137">
    <property type="term" value="F:NADH dehydrogenase (ubiquinone) activity"/>
    <property type="evidence" value="ECO:0007669"/>
    <property type="project" value="UniProtKB-EC"/>
</dbReference>
<name>A0A9E8LPA9_9NEOP</name>
<evidence type="ECO:0000256" key="10">
    <source>
        <dbReference type="ARBA" id="ARBA00022989"/>
    </source>
</evidence>
<evidence type="ECO:0000256" key="13">
    <source>
        <dbReference type="ARBA" id="ARBA00023136"/>
    </source>
</evidence>
<evidence type="ECO:0000256" key="16">
    <source>
        <dbReference type="SAM" id="Phobius"/>
    </source>
</evidence>
<dbReference type="PANTHER" id="PTHR11435:SF1">
    <property type="entry name" value="NADH-UBIQUINONE OXIDOREDUCTASE CHAIN 6"/>
    <property type="match status" value="1"/>
</dbReference>
<evidence type="ECO:0000256" key="3">
    <source>
        <dbReference type="ARBA" id="ARBA00012944"/>
    </source>
</evidence>
<dbReference type="RefSeq" id="YP_010585936.1">
    <property type="nucleotide sequence ID" value="NC_069236.1"/>
</dbReference>
<reference evidence="17" key="1">
    <citation type="submission" date="2021-11" db="EMBL/GenBank/DDBJ databases">
        <authorList>
            <person name="Ge X.-Y."/>
            <person name="Peng L."/>
            <person name="Sun C.-H."/>
            <person name="Wang B.-X."/>
        </authorList>
    </citation>
    <scope>NUCLEOTIDE SEQUENCE</scope>
</reference>
<evidence type="ECO:0000256" key="11">
    <source>
        <dbReference type="ARBA" id="ARBA00023027"/>
    </source>
</evidence>
<evidence type="ECO:0000256" key="8">
    <source>
        <dbReference type="ARBA" id="ARBA00022967"/>
    </source>
</evidence>
<evidence type="ECO:0000256" key="6">
    <source>
        <dbReference type="ARBA" id="ARBA00022660"/>
    </source>
</evidence>
<gene>
    <name evidence="17" type="primary">ND6</name>
</gene>
<dbReference type="PANTHER" id="PTHR11435">
    <property type="entry name" value="NADH UBIQUINONE OXIDOREDUCTASE SUBUNIT ND6"/>
    <property type="match status" value="1"/>
</dbReference>
<keyword evidence="6" id="KW-0679">Respiratory chain</keyword>
<evidence type="ECO:0000256" key="4">
    <source>
        <dbReference type="ARBA" id="ARBA00021095"/>
    </source>
</evidence>
<comment type="similarity">
    <text evidence="2">Belongs to the complex I subunit 6 family.</text>
</comment>
<dbReference type="InterPro" id="IPR050269">
    <property type="entry name" value="ComplexI_Subunit6"/>
</dbReference>
<accession>A0A9E8LPA9</accession>
<dbReference type="GO" id="GO:0031966">
    <property type="term" value="C:mitochondrial membrane"/>
    <property type="evidence" value="ECO:0007669"/>
    <property type="project" value="UniProtKB-SubCell"/>
</dbReference>
<dbReference type="AlphaFoldDB" id="A0A9E8LPA9"/>
<comment type="subcellular location">
    <subcellularLocation>
        <location evidence="1">Mitochondrion membrane</location>
        <topology evidence="1">Multi-pass membrane protein</topology>
    </subcellularLocation>
</comment>
<feature type="transmembrane region" description="Helical" evidence="16">
    <location>
        <begin position="24"/>
        <end position="43"/>
    </location>
</feature>
<evidence type="ECO:0000256" key="2">
    <source>
        <dbReference type="ARBA" id="ARBA00005698"/>
    </source>
</evidence>
<evidence type="ECO:0000256" key="15">
    <source>
        <dbReference type="ARBA" id="ARBA00049551"/>
    </source>
</evidence>
<evidence type="ECO:0000256" key="14">
    <source>
        <dbReference type="ARBA" id="ARBA00031019"/>
    </source>
</evidence>
<keyword evidence="9" id="KW-0249">Electron transport</keyword>
<dbReference type="EMBL" id="OL677993">
    <property type="protein sequence ID" value="UZZ43659.1"/>
    <property type="molecule type" value="Genomic_DNA"/>
</dbReference>
<keyword evidence="5" id="KW-0813">Transport</keyword>
<geneLocation type="mitochondrion" evidence="17"/>
<feature type="transmembrane region" description="Helical" evidence="16">
    <location>
        <begin position="81"/>
        <end position="102"/>
    </location>
</feature>
<feature type="transmembrane region" description="Helical" evidence="16">
    <location>
        <begin position="137"/>
        <end position="157"/>
    </location>
</feature>
<dbReference type="GeneID" id="77424761"/>
<dbReference type="EC" id="7.1.1.2" evidence="3"/>
<evidence type="ECO:0000256" key="1">
    <source>
        <dbReference type="ARBA" id="ARBA00004225"/>
    </source>
</evidence>
<organism evidence="17">
    <name type="scientific">Maesaipsyche stengeli</name>
    <dbReference type="NCBI Taxonomy" id="2904894"/>
    <lineage>
        <taxon>Eukaryota</taxon>
        <taxon>Metazoa</taxon>
        <taxon>Ecdysozoa</taxon>
        <taxon>Arthropoda</taxon>
        <taxon>Hexapoda</taxon>
        <taxon>Insecta</taxon>
        <taxon>Pterygota</taxon>
        <taxon>Neoptera</taxon>
        <taxon>Endopterygota</taxon>
        <taxon>Trichoptera</taxon>
        <taxon>Annulipalpia</taxon>
        <taxon>Hydropsychoidea</taxon>
        <taxon>Hydropsychidae</taxon>
        <taxon>Arctopsychinae</taxon>
        <taxon>Maesaipsyche</taxon>
    </lineage>
</organism>
<evidence type="ECO:0000256" key="9">
    <source>
        <dbReference type="ARBA" id="ARBA00022982"/>
    </source>
</evidence>
<evidence type="ECO:0000256" key="7">
    <source>
        <dbReference type="ARBA" id="ARBA00022692"/>
    </source>
</evidence>
<proteinExistence type="inferred from homology"/>
<feature type="transmembrane region" description="Helical" evidence="16">
    <location>
        <begin position="49"/>
        <end position="69"/>
    </location>
</feature>
<comment type="catalytic activity">
    <reaction evidence="15">
        <text>a ubiquinone + NADH + 5 H(+)(in) = a ubiquinol + NAD(+) + 4 H(+)(out)</text>
        <dbReference type="Rhea" id="RHEA:29091"/>
        <dbReference type="Rhea" id="RHEA-COMP:9565"/>
        <dbReference type="Rhea" id="RHEA-COMP:9566"/>
        <dbReference type="ChEBI" id="CHEBI:15378"/>
        <dbReference type="ChEBI" id="CHEBI:16389"/>
        <dbReference type="ChEBI" id="CHEBI:17976"/>
        <dbReference type="ChEBI" id="CHEBI:57540"/>
        <dbReference type="ChEBI" id="CHEBI:57945"/>
        <dbReference type="EC" id="7.1.1.2"/>
    </reaction>
</comment>
<keyword evidence="12 17" id="KW-0496">Mitochondrion</keyword>
<protein>
    <recommendedName>
        <fullName evidence="4">NADH-ubiquinone oxidoreductase chain 6</fullName>
        <ecNumber evidence="3">7.1.1.2</ecNumber>
    </recommendedName>
    <alternativeName>
        <fullName evidence="14">NADH dehydrogenase subunit 6</fullName>
    </alternativeName>
</protein>
<reference evidence="17" key="2">
    <citation type="journal article" date="2022" name="Syst. Entomol.">
        <title>Massive gene rearrangements of mitochondrial genomes and implications for the phylogeny of Trichoptera (Insecta).</title>
        <authorList>
            <person name="Ge X."/>
            <person name="Peng L."/>
            <person name="Vogler A.P."/>
            <person name="Morse J.C."/>
            <person name="Yang L."/>
            <person name="Sun C."/>
            <person name="Wang B."/>
        </authorList>
    </citation>
    <scope>NUCLEOTIDE SEQUENCE</scope>
</reference>
<evidence type="ECO:0000313" key="17">
    <source>
        <dbReference type="EMBL" id="UZZ43659.1"/>
    </source>
</evidence>